<evidence type="ECO:0000313" key="4">
    <source>
        <dbReference type="Proteomes" id="UP001234989"/>
    </source>
</evidence>
<feature type="non-terminal residue" evidence="3">
    <location>
        <position position="1"/>
    </location>
</feature>
<proteinExistence type="predicted"/>
<name>A0AAF0ZQJ4_SOLVR</name>
<dbReference type="InterPro" id="IPR026960">
    <property type="entry name" value="RVT-Znf"/>
</dbReference>
<evidence type="ECO:0000313" key="3">
    <source>
        <dbReference type="EMBL" id="WMV45920.1"/>
    </source>
</evidence>
<dbReference type="Pfam" id="PF13966">
    <property type="entry name" value="zf-RVT"/>
    <property type="match status" value="1"/>
</dbReference>
<protein>
    <recommendedName>
        <fullName evidence="2">Reverse transcriptase zinc-binding domain-containing protein</fullName>
    </recommendedName>
</protein>
<organism evidence="3 4">
    <name type="scientific">Solanum verrucosum</name>
    <dbReference type="NCBI Taxonomy" id="315347"/>
    <lineage>
        <taxon>Eukaryota</taxon>
        <taxon>Viridiplantae</taxon>
        <taxon>Streptophyta</taxon>
        <taxon>Embryophyta</taxon>
        <taxon>Tracheophyta</taxon>
        <taxon>Spermatophyta</taxon>
        <taxon>Magnoliopsida</taxon>
        <taxon>eudicotyledons</taxon>
        <taxon>Gunneridae</taxon>
        <taxon>Pentapetalae</taxon>
        <taxon>asterids</taxon>
        <taxon>lamiids</taxon>
        <taxon>Solanales</taxon>
        <taxon>Solanaceae</taxon>
        <taxon>Solanoideae</taxon>
        <taxon>Solaneae</taxon>
        <taxon>Solanum</taxon>
    </lineage>
</organism>
<dbReference type="Proteomes" id="UP001234989">
    <property type="component" value="Chromosome 9"/>
</dbReference>
<feature type="signal peptide" evidence="1">
    <location>
        <begin position="1"/>
        <end position="17"/>
    </location>
</feature>
<dbReference type="EMBL" id="CP133620">
    <property type="protein sequence ID" value="WMV45920.1"/>
    <property type="molecule type" value="Genomic_DNA"/>
</dbReference>
<feature type="domain" description="Reverse transcriptase zinc-binding" evidence="2">
    <location>
        <begin position="2"/>
        <end position="68"/>
    </location>
</feature>
<keyword evidence="1" id="KW-0732">Signal</keyword>
<keyword evidence="4" id="KW-1185">Reference proteome</keyword>
<evidence type="ECO:0000259" key="2">
    <source>
        <dbReference type="Pfam" id="PF13966"/>
    </source>
</evidence>
<reference evidence="3" key="1">
    <citation type="submission" date="2023-08" db="EMBL/GenBank/DDBJ databases">
        <title>A de novo genome assembly of Solanum verrucosum Schlechtendal, a Mexican diploid species geographically isolated from the other diploid A-genome species in potato relatives.</title>
        <authorList>
            <person name="Hosaka K."/>
        </authorList>
    </citation>
    <scope>NUCLEOTIDE SEQUENCE</scope>
    <source>
        <tissue evidence="3">Young leaves</tissue>
    </source>
</reference>
<sequence>RPWKLIWKVKIPYKVSCFTWLLAKQVVLTQENLMKRGIHLSPGYLFCEEKVETITHQFIHCRITFQLWEIFLSMKCLSWVMPRKID</sequence>
<gene>
    <name evidence="3" type="ORF">MTR67_039305</name>
</gene>
<dbReference type="AlphaFoldDB" id="A0AAF0ZQJ4"/>
<evidence type="ECO:0000256" key="1">
    <source>
        <dbReference type="SAM" id="SignalP"/>
    </source>
</evidence>
<accession>A0AAF0ZQJ4</accession>
<feature type="chain" id="PRO_5042021304" description="Reverse transcriptase zinc-binding domain-containing protein" evidence="1">
    <location>
        <begin position="18"/>
        <end position="86"/>
    </location>
</feature>